<name>A0A368DNE6_9PROT</name>
<dbReference type="Proteomes" id="UP000253570">
    <property type="component" value="Unassembled WGS sequence"/>
</dbReference>
<dbReference type="Pfam" id="PF04386">
    <property type="entry name" value="SspB"/>
    <property type="match status" value="1"/>
</dbReference>
<gene>
    <name evidence="1" type="ORF">DBW71_03660</name>
</gene>
<evidence type="ECO:0000313" key="1">
    <source>
        <dbReference type="EMBL" id="RCL73357.1"/>
    </source>
</evidence>
<reference evidence="1 2" key="1">
    <citation type="journal article" date="2018" name="Microbiome">
        <title>Fine metagenomic profile of the Mediterranean stratified and mixed water columns revealed by assembly and recruitment.</title>
        <authorList>
            <person name="Haro-Moreno J.M."/>
            <person name="Lopez-Perez M."/>
            <person name="De La Torre J.R."/>
            <person name="Picazo A."/>
            <person name="Camacho A."/>
            <person name="Rodriguez-Valera F."/>
        </authorList>
    </citation>
    <scope>NUCLEOTIDE SEQUENCE [LARGE SCALE GENOMIC DNA]</scope>
    <source>
        <strain evidence="1">MED-G57</strain>
    </source>
</reference>
<sequence length="169" mass="19473">MTKDHIGYNKIVNKSMFLVIEEALLFVKKNSGFPGDHHFYITFDTKFDGVDLSLNLLQKFPEEMTIVLQHQFSELDVKSNMFAVTLHFENNPERIVVPYKAIRKFFDPSVNFGLDLNTGNYEQTIPSKNNTIKVNHETQDPHQPNILNGNETNSGQVISLNQFKKDLKK</sequence>
<dbReference type="SUPFAM" id="SSF101738">
    <property type="entry name" value="SspB-like"/>
    <property type="match status" value="1"/>
</dbReference>
<accession>A0A368DNE6</accession>
<dbReference type="InterPro" id="IPR036760">
    <property type="entry name" value="SspB-like_sf"/>
</dbReference>
<protein>
    <recommendedName>
        <fullName evidence="3">Stringent starvation protein B</fullName>
    </recommendedName>
</protein>
<proteinExistence type="predicted"/>
<comment type="caution">
    <text evidence="1">The sequence shown here is derived from an EMBL/GenBank/DDBJ whole genome shotgun (WGS) entry which is preliminary data.</text>
</comment>
<organism evidence="1 2">
    <name type="scientific">PS1 clade bacterium</name>
    <dbReference type="NCBI Taxonomy" id="2175152"/>
    <lineage>
        <taxon>Bacteria</taxon>
        <taxon>Pseudomonadati</taxon>
        <taxon>Pseudomonadota</taxon>
        <taxon>Alphaproteobacteria</taxon>
        <taxon>PS1 clade</taxon>
    </lineage>
</organism>
<dbReference type="EMBL" id="QOQD01000007">
    <property type="protein sequence ID" value="RCL73357.1"/>
    <property type="molecule type" value="Genomic_DNA"/>
</dbReference>
<evidence type="ECO:0000313" key="2">
    <source>
        <dbReference type="Proteomes" id="UP000253570"/>
    </source>
</evidence>
<dbReference type="InterPro" id="IPR007481">
    <property type="entry name" value="SspB"/>
</dbReference>
<dbReference type="AlphaFoldDB" id="A0A368DNE6"/>
<dbReference type="Gene3D" id="2.30.30.220">
    <property type="entry name" value="SspB-like"/>
    <property type="match status" value="1"/>
</dbReference>
<evidence type="ECO:0008006" key="3">
    <source>
        <dbReference type="Google" id="ProtNLM"/>
    </source>
</evidence>